<evidence type="ECO:0000256" key="2">
    <source>
        <dbReference type="ARBA" id="ARBA00022448"/>
    </source>
</evidence>
<evidence type="ECO:0000256" key="3">
    <source>
        <dbReference type="RuleBase" id="RU365026"/>
    </source>
</evidence>
<keyword evidence="2 3" id="KW-0813">Transport</keyword>
<dbReference type="PANTHER" id="PTHR12542:SF92">
    <property type="entry name" value="EXOCYST COMPLEX COMPONENT EXO70E2"/>
    <property type="match status" value="1"/>
</dbReference>
<sequence>MDDHKSEDQHLVAAAQHILKALAASKAVSDDLRKTLLDFDIHLSAMSIVERSIKQLERKIKFAEGKIMTWKAKNSMIWDCGSKESSEYLEAVSEIQAAVHNLQSLNEHDKELLGRANGILQVAMAKLEEELVHILVKHKQYLEPESFANEAGSVDLVNPALIPDLKSIANVMFGSKYHQEFCQTFISSRRDALDEFFVVLEIERFSNENVMKMEGNCLNREIKKWIRAVKIVFQVYLVAEKRLCKQILGDFNDSVYQFCFAEITLSFVLKLLNFGEAVAMGNRSPEKLFCFLDIYEVLENLAVYVDILFFEEFGSFVRDEFHKLLNKFGEASKFTFLAFKNAIANDPSKARFPGGGVHHLTKYVMNFIKTLAEYGEALNLLLADETPADPEGNDDDDSHPLAGEFWSVAATLESNLISKSKLYKDVALQHVFMMNNIHYMVQKAKSSELSLVFGDRWLRRHVAKFRDNARSYERVTWGPILSILKQENAELNCTSSKENLKKKCKDFNASFSETYRSQTGWYIPDTELREDVQISISQKVAHAYRQFTGRYSSTIDEKWKKHTVDDIENYVLDLFVGSPKSLHYFSSSAQILKRDKSV</sequence>
<reference evidence="6 7" key="1">
    <citation type="submission" date="2019-01" db="EMBL/GenBank/DDBJ databases">
        <title>Sequencing of cultivated peanut Arachis hypogaea provides insights into genome evolution and oil improvement.</title>
        <authorList>
            <person name="Chen X."/>
        </authorList>
    </citation>
    <scope>NUCLEOTIDE SEQUENCE [LARGE SCALE GENOMIC DNA]</scope>
    <source>
        <strain evidence="7">cv. Fuhuasheng</strain>
        <tissue evidence="6">Leaves</tissue>
    </source>
</reference>
<dbReference type="SUPFAM" id="SSF74788">
    <property type="entry name" value="Cullin repeat-like"/>
    <property type="match status" value="1"/>
</dbReference>
<comment type="caution">
    <text evidence="6">The sequence shown here is derived from an EMBL/GenBank/DDBJ whole genome shotgun (WGS) entry which is preliminary data.</text>
</comment>
<evidence type="ECO:0000313" key="6">
    <source>
        <dbReference type="EMBL" id="RYQ85676.1"/>
    </source>
</evidence>
<dbReference type="PANTHER" id="PTHR12542">
    <property type="entry name" value="EXOCYST COMPLEX PROTEIN EXO70"/>
    <property type="match status" value="1"/>
</dbReference>
<dbReference type="AlphaFoldDB" id="A0A444X7K2"/>
<comment type="similarity">
    <text evidence="1 3">Belongs to the EXO70 family.</text>
</comment>
<dbReference type="InterPro" id="IPR016159">
    <property type="entry name" value="Cullin_repeat-like_dom_sf"/>
</dbReference>
<comment type="function">
    <text evidence="3">Component of the exocyst complex.</text>
</comment>
<dbReference type="Pfam" id="PF20669">
    <property type="entry name" value="Exo70_N"/>
    <property type="match status" value="1"/>
</dbReference>
<keyword evidence="7" id="KW-1185">Reference proteome</keyword>
<evidence type="ECO:0000313" key="7">
    <source>
        <dbReference type="Proteomes" id="UP000289738"/>
    </source>
</evidence>
<dbReference type="GO" id="GO:0006887">
    <property type="term" value="P:exocytosis"/>
    <property type="evidence" value="ECO:0007669"/>
    <property type="project" value="UniProtKB-KW"/>
</dbReference>
<dbReference type="STRING" id="3818.A0A444X7K2"/>
<evidence type="ECO:0000256" key="4">
    <source>
        <dbReference type="SAM" id="Coils"/>
    </source>
</evidence>
<dbReference type="GO" id="GO:0005546">
    <property type="term" value="F:phosphatidylinositol-4,5-bisphosphate binding"/>
    <property type="evidence" value="ECO:0007669"/>
    <property type="project" value="InterPro"/>
</dbReference>
<dbReference type="InterPro" id="IPR046364">
    <property type="entry name" value="Exo70_C"/>
</dbReference>
<accession>A0A444X7K2</accession>
<dbReference type="GO" id="GO:0000145">
    <property type="term" value="C:exocyst"/>
    <property type="evidence" value="ECO:0007669"/>
    <property type="project" value="InterPro"/>
</dbReference>
<gene>
    <name evidence="6" type="ORF">Ahy_B10g105260</name>
</gene>
<protein>
    <recommendedName>
        <fullName evidence="3">Exocyst subunit Exo70 family protein</fullName>
    </recommendedName>
</protein>
<keyword evidence="3" id="KW-0653">Protein transport</keyword>
<name>A0A444X7K2_ARAHY</name>
<keyword evidence="4" id="KW-0175">Coiled coil</keyword>
<feature type="domain" description="Exocyst complex subunit Exo70 C-terminal" evidence="5">
    <location>
        <begin position="223"/>
        <end position="572"/>
    </location>
</feature>
<keyword evidence="3" id="KW-0268">Exocytosis</keyword>
<dbReference type="InterPro" id="IPR004140">
    <property type="entry name" value="Exo70"/>
</dbReference>
<dbReference type="GO" id="GO:0015031">
    <property type="term" value="P:protein transport"/>
    <property type="evidence" value="ECO:0007669"/>
    <property type="project" value="UniProtKB-KW"/>
</dbReference>
<organism evidence="6 7">
    <name type="scientific">Arachis hypogaea</name>
    <name type="common">Peanut</name>
    <dbReference type="NCBI Taxonomy" id="3818"/>
    <lineage>
        <taxon>Eukaryota</taxon>
        <taxon>Viridiplantae</taxon>
        <taxon>Streptophyta</taxon>
        <taxon>Embryophyta</taxon>
        <taxon>Tracheophyta</taxon>
        <taxon>Spermatophyta</taxon>
        <taxon>Magnoliopsida</taxon>
        <taxon>eudicotyledons</taxon>
        <taxon>Gunneridae</taxon>
        <taxon>Pentapetalae</taxon>
        <taxon>rosids</taxon>
        <taxon>fabids</taxon>
        <taxon>Fabales</taxon>
        <taxon>Fabaceae</taxon>
        <taxon>Papilionoideae</taxon>
        <taxon>50 kb inversion clade</taxon>
        <taxon>dalbergioids sensu lato</taxon>
        <taxon>Dalbergieae</taxon>
        <taxon>Pterocarpus clade</taxon>
        <taxon>Arachis</taxon>
    </lineage>
</organism>
<feature type="coiled-coil region" evidence="4">
    <location>
        <begin position="46"/>
        <end position="73"/>
    </location>
</feature>
<dbReference type="Proteomes" id="UP000289738">
    <property type="component" value="Chromosome B10"/>
</dbReference>
<dbReference type="EMBL" id="SDMP01000020">
    <property type="protein sequence ID" value="RYQ85676.1"/>
    <property type="molecule type" value="Genomic_DNA"/>
</dbReference>
<evidence type="ECO:0000259" key="5">
    <source>
        <dbReference type="Pfam" id="PF03081"/>
    </source>
</evidence>
<dbReference type="Gene3D" id="1.20.1280.170">
    <property type="entry name" value="Exocyst complex component Exo70"/>
    <property type="match status" value="1"/>
</dbReference>
<dbReference type="Pfam" id="PF03081">
    <property type="entry name" value="Exo70_C"/>
    <property type="match status" value="1"/>
</dbReference>
<proteinExistence type="inferred from homology"/>
<evidence type="ECO:0000256" key="1">
    <source>
        <dbReference type="ARBA" id="ARBA00006756"/>
    </source>
</evidence>